<proteinExistence type="predicted"/>
<accession>A0A3S5B1N4</accession>
<evidence type="ECO:0000313" key="1">
    <source>
        <dbReference type="EMBL" id="VEL10670.1"/>
    </source>
</evidence>
<name>A0A3S5B1N4_9PLAT</name>
<protein>
    <submittedName>
        <fullName evidence="1">Uncharacterized protein</fullName>
    </submittedName>
</protein>
<evidence type="ECO:0000313" key="2">
    <source>
        <dbReference type="Proteomes" id="UP000784294"/>
    </source>
</evidence>
<dbReference type="EMBL" id="CAAALY010009651">
    <property type="protein sequence ID" value="VEL10670.1"/>
    <property type="molecule type" value="Genomic_DNA"/>
</dbReference>
<reference evidence="1" key="1">
    <citation type="submission" date="2018-11" db="EMBL/GenBank/DDBJ databases">
        <authorList>
            <consortium name="Pathogen Informatics"/>
        </authorList>
    </citation>
    <scope>NUCLEOTIDE SEQUENCE</scope>
</reference>
<gene>
    <name evidence="1" type="ORF">PXEA_LOCUS4110</name>
</gene>
<comment type="caution">
    <text evidence="1">The sequence shown here is derived from an EMBL/GenBank/DDBJ whole genome shotgun (WGS) entry which is preliminary data.</text>
</comment>
<dbReference type="AlphaFoldDB" id="A0A3S5B1N4"/>
<organism evidence="1 2">
    <name type="scientific">Protopolystoma xenopodis</name>
    <dbReference type="NCBI Taxonomy" id="117903"/>
    <lineage>
        <taxon>Eukaryota</taxon>
        <taxon>Metazoa</taxon>
        <taxon>Spiralia</taxon>
        <taxon>Lophotrochozoa</taxon>
        <taxon>Platyhelminthes</taxon>
        <taxon>Monogenea</taxon>
        <taxon>Polyopisthocotylea</taxon>
        <taxon>Polystomatidea</taxon>
        <taxon>Polystomatidae</taxon>
        <taxon>Protopolystoma</taxon>
    </lineage>
</organism>
<sequence>MGQVCCFLLSRTATFTSNLVFTNSSLPNGPIAMRFQSPVSDFVLSMSGCRSALSVGCSLHAAGAPCYGQKVMQDSSSLFSCPLLSTAWKDREAVYHAFLQGSWLFPTLLRQYSFFTSNSVSNSTSSRCSSTSTIWPPVHSIYTELPDNQGSDLSSCLLIRLLLVNPDCQLTARPAVQLTSGYKDPASHFPNLYPRALLSYLSALNPSLSRILLNPKKVPQNMQSSSLSRLLSLVAGVAEPVPPGASRGSGSFGEAMIRLSRVVNRCLDPTVVNAVNSLAPANLRGPLTTRQDSEGNSGKHRYDLLPGLNFYHLSKLYRNFLLNITRASNFIFLSIP</sequence>
<keyword evidence="2" id="KW-1185">Reference proteome</keyword>
<dbReference type="Proteomes" id="UP000784294">
    <property type="component" value="Unassembled WGS sequence"/>
</dbReference>